<dbReference type="Pfam" id="PF00583">
    <property type="entry name" value="Acetyltransf_1"/>
    <property type="match status" value="1"/>
</dbReference>
<organism evidence="4 5">
    <name type="scientific">Paenibacillus lycopersici</name>
    <dbReference type="NCBI Taxonomy" id="2704462"/>
    <lineage>
        <taxon>Bacteria</taxon>
        <taxon>Bacillati</taxon>
        <taxon>Bacillota</taxon>
        <taxon>Bacilli</taxon>
        <taxon>Bacillales</taxon>
        <taxon>Paenibacillaceae</taxon>
        <taxon>Paenibacillus</taxon>
    </lineage>
</organism>
<evidence type="ECO:0000256" key="1">
    <source>
        <dbReference type="ARBA" id="ARBA00022679"/>
    </source>
</evidence>
<dbReference type="PROSITE" id="PS51186">
    <property type="entry name" value="GNAT"/>
    <property type="match status" value="1"/>
</dbReference>
<evidence type="ECO:0000256" key="2">
    <source>
        <dbReference type="ARBA" id="ARBA00023315"/>
    </source>
</evidence>
<sequence>MHNPAIELIPISKDNELSCIRLRPREDQLHLVASNADSLVHAMKETTSRPYGIYAGSTMVGFILCDQEAYTDGDYWILRFMIDGRFQGRGYGKAAILHVIDMLKHRDDCTEIRVSHVPANAAAHALYKRCGFEDTGEFEDCGDPILRYRMEPGRVR</sequence>
<evidence type="ECO:0000313" key="4">
    <source>
        <dbReference type="EMBL" id="QHT59591.1"/>
    </source>
</evidence>
<dbReference type="AlphaFoldDB" id="A0A6C0FVU9"/>
<dbReference type="InterPro" id="IPR016181">
    <property type="entry name" value="Acyl_CoA_acyltransferase"/>
</dbReference>
<dbReference type="Gene3D" id="3.40.630.30">
    <property type="match status" value="1"/>
</dbReference>
<feature type="domain" description="N-acetyltransferase" evidence="3">
    <location>
        <begin position="6"/>
        <end position="151"/>
    </location>
</feature>
<dbReference type="InterPro" id="IPR050680">
    <property type="entry name" value="YpeA/RimI_acetyltransf"/>
</dbReference>
<dbReference type="SUPFAM" id="SSF55729">
    <property type="entry name" value="Acyl-CoA N-acyltransferases (Nat)"/>
    <property type="match status" value="1"/>
</dbReference>
<evidence type="ECO:0000313" key="5">
    <source>
        <dbReference type="Proteomes" id="UP000476064"/>
    </source>
</evidence>
<proteinExistence type="predicted"/>
<accession>A0A6C0FVU9</accession>
<dbReference type="EMBL" id="CP048209">
    <property type="protein sequence ID" value="QHT59591.1"/>
    <property type="molecule type" value="Genomic_DNA"/>
</dbReference>
<dbReference type="Proteomes" id="UP000476064">
    <property type="component" value="Chromosome"/>
</dbReference>
<dbReference type="InterPro" id="IPR000182">
    <property type="entry name" value="GNAT_dom"/>
</dbReference>
<keyword evidence="5" id="KW-1185">Reference proteome</keyword>
<gene>
    <name evidence="4" type="ORF">GXP70_06240</name>
</gene>
<dbReference type="RefSeq" id="WP_162355657.1">
    <property type="nucleotide sequence ID" value="NZ_CP048209.1"/>
</dbReference>
<name>A0A6C0FVU9_9BACL</name>
<protein>
    <submittedName>
        <fullName evidence="4">GNAT family N-acetyltransferase</fullName>
    </submittedName>
</protein>
<keyword evidence="2" id="KW-0012">Acyltransferase</keyword>
<dbReference type="PANTHER" id="PTHR43420:SF47">
    <property type="entry name" value="N-ACETYLTRANSFERASE DOMAIN-CONTAINING PROTEIN"/>
    <property type="match status" value="1"/>
</dbReference>
<dbReference type="CDD" id="cd04301">
    <property type="entry name" value="NAT_SF"/>
    <property type="match status" value="1"/>
</dbReference>
<evidence type="ECO:0000259" key="3">
    <source>
        <dbReference type="PROSITE" id="PS51186"/>
    </source>
</evidence>
<dbReference type="PANTHER" id="PTHR43420">
    <property type="entry name" value="ACETYLTRANSFERASE"/>
    <property type="match status" value="1"/>
</dbReference>
<reference evidence="4 5" key="1">
    <citation type="submission" date="2020-01" db="EMBL/GenBank/DDBJ databases">
        <title>Paenibacillus sp. nov., isolated from tomato rhizosphere.</title>
        <authorList>
            <person name="Weon H.-Y."/>
            <person name="Lee S.A."/>
        </authorList>
    </citation>
    <scope>NUCLEOTIDE SEQUENCE [LARGE SCALE GENOMIC DNA]</scope>
    <source>
        <strain evidence="4 5">12200R-189</strain>
    </source>
</reference>
<dbReference type="KEGG" id="plyc:GXP70_06240"/>
<dbReference type="GO" id="GO:0016747">
    <property type="term" value="F:acyltransferase activity, transferring groups other than amino-acyl groups"/>
    <property type="evidence" value="ECO:0007669"/>
    <property type="project" value="InterPro"/>
</dbReference>
<keyword evidence="1 4" id="KW-0808">Transferase</keyword>